<dbReference type="EMBL" id="CP029255">
    <property type="protein sequence ID" value="AWK05952.1"/>
    <property type="molecule type" value="Genomic_DNA"/>
</dbReference>
<feature type="domain" description="Secretion system C-terminal sorting" evidence="5">
    <location>
        <begin position="692"/>
        <end position="761"/>
    </location>
</feature>
<dbReference type="GO" id="GO:0035591">
    <property type="term" value="F:signaling adaptor activity"/>
    <property type="evidence" value="ECO:0007669"/>
    <property type="project" value="TreeGrafter"/>
</dbReference>
<protein>
    <submittedName>
        <fullName evidence="7">T9SS C-terminal target domain-containing protein</fullName>
    </submittedName>
</protein>
<keyword evidence="1" id="KW-0433">Leucine-rich repeat</keyword>
<evidence type="ECO:0000259" key="6">
    <source>
        <dbReference type="Pfam" id="PF24595"/>
    </source>
</evidence>
<dbReference type="InterPro" id="IPR032675">
    <property type="entry name" value="LRR_dom_sf"/>
</dbReference>
<evidence type="ECO:0000259" key="5">
    <source>
        <dbReference type="Pfam" id="PF18962"/>
    </source>
</evidence>
<dbReference type="InterPro" id="IPR026444">
    <property type="entry name" value="Secre_tail"/>
</dbReference>
<evidence type="ECO:0000256" key="1">
    <source>
        <dbReference type="ARBA" id="ARBA00022614"/>
    </source>
</evidence>
<organism evidence="7 8">
    <name type="scientific">Flavobacterium crocinum</name>
    <dbReference type="NCBI Taxonomy" id="2183896"/>
    <lineage>
        <taxon>Bacteria</taxon>
        <taxon>Pseudomonadati</taxon>
        <taxon>Bacteroidota</taxon>
        <taxon>Flavobacteriia</taxon>
        <taxon>Flavobacteriales</taxon>
        <taxon>Flavobacteriaceae</taxon>
        <taxon>Flavobacterium</taxon>
    </lineage>
</organism>
<dbReference type="Pfam" id="PF18962">
    <property type="entry name" value="Por_Secre_tail"/>
    <property type="match status" value="1"/>
</dbReference>
<dbReference type="KEGG" id="fcr:HYN56_17665"/>
<dbReference type="OrthoDB" id="1110367at2"/>
<evidence type="ECO:0000313" key="7">
    <source>
        <dbReference type="EMBL" id="AWK05952.1"/>
    </source>
</evidence>
<keyword evidence="8" id="KW-1185">Reference proteome</keyword>
<dbReference type="Gene3D" id="3.80.10.10">
    <property type="entry name" value="Ribonuclease Inhibitor"/>
    <property type="match status" value="1"/>
</dbReference>
<sequence length="764" mass="85394">MMKNYLILLILCFFSSLNAQIINFPDPNFKQRLVSIDRASNKAKDKFGNYTAVDLNGNREIEVSEAENLISLDVSTGNILNYITSLEGISNFKNLVTLNCSMNSIANLDIRSLTVLMNLNCSNNKITSLNVSGLLALQDIDCAYNELQYLDVSNLTGLKILSCYKNKLSSINLDGCSELFNLNVELNELTVLDLSTITKLDRLECASNELSSLNFDKCPKLGYLSCEKNFLTTLNLSHLKRLMSLKCDYNDALVSIFVKNGYTGGGSLTFNYCPNLEYICIDENSISRVQTLIKQYNYTKCNVNSYCTFVPGVEFYTIQGNNKLDLYNDGCDASDPYMSSLKYSISNGTVTEDLFPNNTGSYNIAVQAGTYIITPVLENPDYFKVSPASLKFTLSATNNLNVQDFCVSLKSPKPDLEIIILPLEVARPGFDVSYKIIYKNKGNVIQSGDVIFSFDDAILDLLIAKPQVYSKKENLLSWNFVDLRPLETREIFVNLNLNSPTETPPVVNNDIVKINVSINSSQIDATPKDNSFTVSQTVVGSFDPNDKTCLEGSVITPLLIGDYVHFLIRFENTGTYFAENVVIKDLIDLSRLDISTLVPTGASHDFITKISDKNKVEFIFENINLPFDDANNDGYIAFKIKTLPNLKVGDSFTNEANIYFDYNFPILTNKTLSVFKTTLGTQDFTFDEYFKIYPNPVRDFLNIESKNDMLKESVNVYNVLGQLVLAIPIAGNTTKIDVSKFQSGTYFLQVKSLKGTSAVKFVKI</sequence>
<accession>A0A2S1YPL6</accession>
<feature type="chain" id="PRO_5015571796" evidence="4">
    <location>
        <begin position="20"/>
        <end position="764"/>
    </location>
</feature>
<dbReference type="RefSeq" id="WP_109193379.1">
    <property type="nucleotide sequence ID" value="NZ_CP029255.1"/>
</dbReference>
<feature type="signal peptide" evidence="4">
    <location>
        <begin position="1"/>
        <end position="19"/>
    </location>
</feature>
<dbReference type="SUPFAM" id="SSF52058">
    <property type="entry name" value="L domain-like"/>
    <property type="match status" value="1"/>
</dbReference>
<feature type="domain" description="DUF7619" evidence="6">
    <location>
        <begin position="543"/>
        <end position="671"/>
    </location>
</feature>
<evidence type="ECO:0000256" key="4">
    <source>
        <dbReference type="SAM" id="SignalP"/>
    </source>
</evidence>
<proteinExistence type="predicted"/>
<keyword evidence="2 4" id="KW-0732">Signal</keyword>
<dbReference type="AlphaFoldDB" id="A0A2S1YPL6"/>
<dbReference type="NCBIfam" id="TIGR04183">
    <property type="entry name" value="Por_Secre_tail"/>
    <property type="match status" value="1"/>
</dbReference>
<evidence type="ECO:0000256" key="2">
    <source>
        <dbReference type="ARBA" id="ARBA00022729"/>
    </source>
</evidence>
<dbReference type="PANTHER" id="PTHR47566:SF1">
    <property type="entry name" value="PROTEIN NUD1"/>
    <property type="match status" value="1"/>
</dbReference>
<dbReference type="InterPro" id="IPR055353">
    <property type="entry name" value="DUF7619"/>
</dbReference>
<gene>
    <name evidence="7" type="ORF">HYN56_17665</name>
</gene>
<name>A0A2S1YPL6_9FLAO</name>
<keyword evidence="3" id="KW-0677">Repeat</keyword>
<dbReference type="InterPro" id="IPR052574">
    <property type="entry name" value="CDIRP"/>
</dbReference>
<evidence type="ECO:0000313" key="8">
    <source>
        <dbReference type="Proteomes" id="UP000245250"/>
    </source>
</evidence>
<dbReference type="Proteomes" id="UP000245250">
    <property type="component" value="Chromosome"/>
</dbReference>
<reference evidence="7 8" key="1">
    <citation type="submission" date="2018-05" db="EMBL/GenBank/DDBJ databases">
        <title>Genome sequencing of Flavobacterium sp. HYN0056.</title>
        <authorList>
            <person name="Yi H."/>
            <person name="Baek C."/>
        </authorList>
    </citation>
    <scope>NUCLEOTIDE SEQUENCE [LARGE SCALE GENOMIC DNA]</scope>
    <source>
        <strain evidence="7 8">HYN0056</strain>
    </source>
</reference>
<dbReference type="PANTHER" id="PTHR47566">
    <property type="match status" value="1"/>
</dbReference>
<dbReference type="Pfam" id="PF24595">
    <property type="entry name" value="DUF7619"/>
    <property type="match status" value="1"/>
</dbReference>
<evidence type="ECO:0000256" key="3">
    <source>
        <dbReference type="ARBA" id="ARBA00022737"/>
    </source>
</evidence>